<proteinExistence type="predicted"/>
<evidence type="ECO:0000313" key="1">
    <source>
        <dbReference type="EMBL" id="MBF9194620.1"/>
    </source>
</evidence>
<dbReference type="EMBL" id="JADQDN010000001">
    <property type="protein sequence ID" value="MBF9194620.1"/>
    <property type="molecule type" value="Genomic_DNA"/>
</dbReference>
<accession>A0ABS0HMB3</accession>
<keyword evidence="1" id="KW-0378">Hydrolase</keyword>
<comment type="caution">
    <text evidence="1">The sequence shown here is derived from an EMBL/GenBank/DDBJ whole genome shotgun (WGS) entry which is preliminary data.</text>
</comment>
<sequence>MNREIEIRRVSRVEACCRPYDWAWPKQNRGFIEENWKRRTAGKPQMFNGRVLLLQDVVFEQDLCRNTYFEVDYADFVAWIDKGYPNPVIANGFAMGALRGSDGAYICAVMGSGTTNAGRVYFAAGTPDPSDVRPDGTVDLAASLTRELEEETGLQEGDYHVDDEWIIVQRWPTIALLRMVTLPVTAEEGAARIRANIARQHEPELQDVRIIRSADDIDPERMPLFLQSFFDWVFDQR</sequence>
<protein>
    <submittedName>
        <fullName evidence="1">NUDIX hydrolase</fullName>
    </submittedName>
</protein>
<name>A0ABS0HMB3_9HYPH</name>
<reference evidence="1 2" key="1">
    <citation type="submission" date="2020-11" db="EMBL/GenBank/DDBJ databases">
        <authorList>
            <person name="Kim M.K."/>
        </authorList>
    </citation>
    <scope>NUCLEOTIDE SEQUENCE [LARGE SCALE GENOMIC DNA]</scope>
    <source>
        <strain evidence="1 2">BT290</strain>
    </source>
</reference>
<keyword evidence="2" id="KW-1185">Reference proteome</keyword>
<evidence type="ECO:0000313" key="2">
    <source>
        <dbReference type="Proteomes" id="UP000611708"/>
    </source>
</evidence>
<organism evidence="1 2">
    <name type="scientific">Microvirga terrestris</name>
    <dbReference type="NCBI Taxonomy" id="2791024"/>
    <lineage>
        <taxon>Bacteria</taxon>
        <taxon>Pseudomonadati</taxon>
        <taxon>Pseudomonadota</taxon>
        <taxon>Alphaproteobacteria</taxon>
        <taxon>Hyphomicrobiales</taxon>
        <taxon>Methylobacteriaceae</taxon>
        <taxon>Microvirga</taxon>
    </lineage>
</organism>
<dbReference type="GO" id="GO:0016787">
    <property type="term" value="F:hydrolase activity"/>
    <property type="evidence" value="ECO:0007669"/>
    <property type="project" value="UniProtKB-KW"/>
</dbReference>
<dbReference type="SUPFAM" id="SSF55811">
    <property type="entry name" value="Nudix"/>
    <property type="match status" value="1"/>
</dbReference>
<dbReference type="InterPro" id="IPR015797">
    <property type="entry name" value="NUDIX_hydrolase-like_dom_sf"/>
</dbReference>
<gene>
    <name evidence="1" type="ORF">I2H36_01090</name>
</gene>
<dbReference type="Proteomes" id="UP000611708">
    <property type="component" value="Unassembled WGS sequence"/>
</dbReference>
<dbReference type="RefSeq" id="WP_196262044.1">
    <property type="nucleotide sequence ID" value="NZ_JADQDN010000001.1"/>
</dbReference>